<feature type="compositionally biased region" description="Polar residues" evidence="1">
    <location>
        <begin position="1"/>
        <end position="19"/>
    </location>
</feature>
<organism evidence="2 3">
    <name type="scientific">Pseudolycoriella hygida</name>
    <dbReference type="NCBI Taxonomy" id="35572"/>
    <lineage>
        <taxon>Eukaryota</taxon>
        <taxon>Metazoa</taxon>
        <taxon>Ecdysozoa</taxon>
        <taxon>Arthropoda</taxon>
        <taxon>Hexapoda</taxon>
        <taxon>Insecta</taxon>
        <taxon>Pterygota</taxon>
        <taxon>Neoptera</taxon>
        <taxon>Endopterygota</taxon>
        <taxon>Diptera</taxon>
        <taxon>Nematocera</taxon>
        <taxon>Sciaroidea</taxon>
        <taxon>Sciaridae</taxon>
        <taxon>Pseudolycoriella</taxon>
    </lineage>
</organism>
<gene>
    <name evidence="2" type="ORF">Bhyg_08746</name>
</gene>
<accession>A0A9Q0N683</accession>
<comment type="caution">
    <text evidence="2">The sequence shown here is derived from an EMBL/GenBank/DDBJ whole genome shotgun (WGS) entry which is preliminary data.</text>
</comment>
<feature type="region of interest" description="Disordered" evidence="1">
    <location>
        <begin position="1"/>
        <end position="21"/>
    </location>
</feature>
<feature type="non-terminal residue" evidence="2">
    <location>
        <position position="1"/>
    </location>
</feature>
<sequence length="69" mass="7943">HTTSLLAANSTILNTPTQHTSEKRKVKFAGITYIPERPRDYPSRSCKNGTTERQLGRLMTELRRDTKRI</sequence>
<keyword evidence="3" id="KW-1185">Reference proteome</keyword>
<dbReference type="EMBL" id="WJQU01000002">
    <property type="protein sequence ID" value="KAJ6643781.1"/>
    <property type="molecule type" value="Genomic_DNA"/>
</dbReference>
<protein>
    <submittedName>
        <fullName evidence="2">Uncharacterized protein</fullName>
    </submittedName>
</protein>
<evidence type="ECO:0000313" key="2">
    <source>
        <dbReference type="EMBL" id="KAJ6643781.1"/>
    </source>
</evidence>
<dbReference type="Proteomes" id="UP001151699">
    <property type="component" value="Chromosome B"/>
</dbReference>
<proteinExistence type="predicted"/>
<evidence type="ECO:0000313" key="3">
    <source>
        <dbReference type="Proteomes" id="UP001151699"/>
    </source>
</evidence>
<dbReference type="AlphaFoldDB" id="A0A9Q0N683"/>
<evidence type="ECO:0000256" key="1">
    <source>
        <dbReference type="SAM" id="MobiDB-lite"/>
    </source>
</evidence>
<name>A0A9Q0N683_9DIPT</name>
<reference evidence="2" key="1">
    <citation type="submission" date="2022-07" db="EMBL/GenBank/DDBJ databases">
        <authorList>
            <person name="Trinca V."/>
            <person name="Uliana J.V.C."/>
            <person name="Torres T.T."/>
            <person name="Ward R.J."/>
            <person name="Monesi N."/>
        </authorList>
    </citation>
    <scope>NUCLEOTIDE SEQUENCE</scope>
    <source>
        <strain evidence="2">HSMRA1968</strain>
        <tissue evidence="2">Whole embryos</tissue>
    </source>
</reference>